<dbReference type="VEuPathDB" id="VectorBase:ADIR003585"/>
<dbReference type="Proteomes" id="UP000075884">
    <property type="component" value="Unassembled WGS sequence"/>
</dbReference>
<dbReference type="InterPro" id="IPR023584">
    <property type="entry name" value="Ribosome_recyc_fac_dom"/>
</dbReference>
<evidence type="ECO:0000256" key="1">
    <source>
        <dbReference type="ARBA" id="ARBA00005912"/>
    </source>
</evidence>
<dbReference type="PANTHER" id="PTHR20982">
    <property type="entry name" value="RIBOSOME RECYCLING FACTOR"/>
    <property type="match status" value="1"/>
</dbReference>
<sequence>MLRITSLLRVVSTKSLEANSAIIARASNKTNSSVQQNRAHSTVLLCSGASRRQCERPVAQVGSITTTTQCVRYYAKGKDKKKDKKGAPAKVKINDEQLGNLIDLDALRTQLDKSLGAMKDDYVKHLSLRSTTGSIETLRITYEGKDYQLQELGQVVRKNPKTIVVNLVSFPQTIPVVLQAIQRSGMNLNPQQDGTTLFIPVPKVTREHREGLAKNAKVLFVKCRDRIKDAQNQTIKKLKKQPNVSEDEAFQAQTQITAIADGFVKEAEKLMEQKQAELLGDK</sequence>
<feature type="domain" description="Ribosome recycling factor" evidence="5">
    <location>
        <begin position="119"/>
        <end position="279"/>
    </location>
</feature>
<dbReference type="STRING" id="7168.A0A182N7G1"/>
<dbReference type="InterPro" id="IPR002661">
    <property type="entry name" value="Ribosome_recyc_fac"/>
</dbReference>
<dbReference type="Gene3D" id="3.30.1360.40">
    <property type="match status" value="1"/>
</dbReference>
<reference evidence="7" key="1">
    <citation type="submission" date="2013-03" db="EMBL/GenBank/DDBJ databases">
        <title>The Genome Sequence of Anopheles dirus WRAIR2.</title>
        <authorList>
            <consortium name="The Broad Institute Genomics Platform"/>
            <person name="Neafsey D.E."/>
            <person name="Walton C."/>
            <person name="Walker B."/>
            <person name="Young S.K."/>
            <person name="Zeng Q."/>
            <person name="Gargeya S."/>
            <person name="Fitzgerald M."/>
            <person name="Haas B."/>
            <person name="Abouelleil A."/>
            <person name="Allen A.W."/>
            <person name="Alvarado L."/>
            <person name="Arachchi H.M."/>
            <person name="Berlin A.M."/>
            <person name="Chapman S.B."/>
            <person name="Gainer-Dewar J."/>
            <person name="Goldberg J."/>
            <person name="Griggs A."/>
            <person name="Gujja S."/>
            <person name="Hansen M."/>
            <person name="Howarth C."/>
            <person name="Imamovic A."/>
            <person name="Ireland A."/>
            <person name="Larimer J."/>
            <person name="McCowan C."/>
            <person name="Murphy C."/>
            <person name="Pearson M."/>
            <person name="Poon T.W."/>
            <person name="Priest M."/>
            <person name="Roberts A."/>
            <person name="Saif S."/>
            <person name="Shea T."/>
            <person name="Sisk P."/>
            <person name="Sykes S."/>
            <person name="Wortman J."/>
            <person name="Nusbaum C."/>
            <person name="Birren B."/>
        </authorList>
    </citation>
    <scope>NUCLEOTIDE SEQUENCE [LARGE SCALE GENOMIC DNA]</scope>
    <source>
        <strain evidence="7">WRAIR2</strain>
    </source>
</reference>
<reference evidence="6" key="2">
    <citation type="submission" date="2020-05" db="UniProtKB">
        <authorList>
            <consortium name="EnsemblMetazoa"/>
        </authorList>
    </citation>
    <scope>IDENTIFICATION</scope>
    <source>
        <strain evidence="6">WRAIR2</strain>
    </source>
</reference>
<keyword evidence="7" id="KW-1185">Reference proteome</keyword>
<comment type="similarity">
    <text evidence="1">Belongs to the RRF family.</text>
</comment>
<protein>
    <recommendedName>
        <fullName evidence="2">Ribosome-recycling factor, mitochondrial</fullName>
    </recommendedName>
    <alternativeName>
        <fullName evidence="4">Ribosome-releasing factor, mitochondrial</fullName>
    </alternativeName>
</protein>
<dbReference type="GO" id="GO:0005739">
    <property type="term" value="C:mitochondrion"/>
    <property type="evidence" value="ECO:0007669"/>
    <property type="project" value="TreeGrafter"/>
</dbReference>
<keyword evidence="3" id="KW-0648">Protein biosynthesis</keyword>
<evidence type="ECO:0000256" key="4">
    <source>
        <dbReference type="ARBA" id="ARBA00033107"/>
    </source>
</evidence>
<organism evidence="6 7">
    <name type="scientific">Anopheles dirus</name>
    <dbReference type="NCBI Taxonomy" id="7168"/>
    <lineage>
        <taxon>Eukaryota</taxon>
        <taxon>Metazoa</taxon>
        <taxon>Ecdysozoa</taxon>
        <taxon>Arthropoda</taxon>
        <taxon>Hexapoda</taxon>
        <taxon>Insecta</taxon>
        <taxon>Pterygota</taxon>
        <taxon>Neoptera</taxon>
        <taxon>Endopterygota</taxon>
        <taxon>Diptera</taxon>
        <taxon>Nematocera</taxon>
        <taxon>Culicoidea</taxon>
        <taxon>Culicidae</taxon>
        <taxon>Anophelinae</taxon>
        <taxon>Anopheles</taxon>
    </lineage>
</organism>
<evidence type="ECO:0000259" key="5">
    <source>
        <dbReference type="Pfam" id="PF01765"/>
    </source>
</evidence>
<proteinExistence type="inferred from homology"/>
<evidence type="ECO:0000256" key="3">
    <source>
        <dbReference type="ARBA" id="ARBA00022917"/>
    </source>
</evidence>
<dbReference type="EnsemblMetazoa" id="ADIR003585-RA">
    <property type="protein sequence ID" value="ADIR003585-PA"/>
    <property type="gene ID" value="ADIR003585"/>
</dbReference>
<dbReference type="Pfam" id="PF01765">
    <property type="entry name" value="RRF"/>
    <property type="match status" value="1"/>
</dbReference>
<dbReference type="SUPFAM" id="SSF55194">
    <property type="entry name" value="Ribosome recycling factor, RRF"/>
    <property type="match status" value="1"/>
</dbReference>
<dbReference type="FunFam" id="3.30.1360.40:FF:000001">
    <property type="entry name" value="Ribosome-recycling factor"/>
    <property type="match status" value="1"/>
</dbReference>
<evidence type="ECO:0000313" key="7">
    <source>
        <dbReference type="Proteomes" id="UP000075884"/>
    </source>
</evidence>
<dbReference type="AlphaFoldDB" id="A0A182N7G1"/>
<dbReference type="GO" id="GO:0006412">
    <property type="term" value="P:translation"/>
    <property type="evidence" value="ECO:0007669"/>
    <property type="project" value="UniProtKB-KW"/>
</dbReference>
<dbReference type="InterPro" id="IPR036191">
    <property type="entry name" value="RRF_sf"/>
</dbReference>
<evidence type="ECO:0000256" key="2">
    <source>
        <dbReference type="ARBA" id="ARBA00020581"/>
    </source>
</evidence>
<name>A0A182N7G1_9DIPT</name>
<dbReference type="Gene3D" id="1.10.132.20">
    <property type="entry name" value="Ribosome-recycling factor"/>
    <property type="match status" value="1"/>
</dbReference>
<evidence type="ECO:0000313" key="6">
    <source>
        <dbReference type="EnsemblMetazoa" id="ADIR003585-PA"/>
    </source>
</evidence>
<dbReference type="PANTHER" id="PTHR20982:SF3">
    <property type="entry name" value="MITOCHONDRIAL RIBOSOME RECYCLING FACTOR PSEUDO 1"/>
    <property type="match status" value="1"/>
</dbReference>
<dbReference type="GO" id="GO:0043023">
    <property type="term" value="F:ribosomal large subunit binding"/>
    <property type="evidence" value="ECO:0007669"/>
    <property type="project" value="TreeGrafter"/>
</dbReference>
<accession>A0A182N7G1</accession>